<evidence type="ECO:0000313" key="21">
    <source>
        <dbReference type="Proteomes" id="UP000199820"/>
    </source>
</evidence>
<dbReference type="InterPro" id="IPR008918">
    <property type="entry name" value="HhH2"/>
</dbReference>
<dbReference type="CDD" id="cd09898">
    <property type="entry name" value="H3TH_53EXO"/>
    <property type="match status" value="1"/>
</dbReference>
<dbReference type="SUPFAM" id="SSF53098">
    <property type="entry name" value="Ribonuclease H-like"/>
    <property type="match status" value="1"/>
</dbReference>
<dbReference type="Pfam" id="PF00476">
    <property type="entry name" value="DNA_pol_A"/>
    <property type="match status" value="1"/>
</dbReference>
<dbReference type="RefSeq" id="WP_074649259.1">
    <property type="nucleotide sequence ID" value="NZ_FOIL01000015.1"/>
</dbReference>
<dbReference type="CDD" id="cd06140">
    <property type="entry name" value="DNA_polA_I_Bacillus_like_exo"/>
    <property type="match status" value="1"/>
</dbReference>
<evidence type="ECO:0000256" key="4">
    <source>
        <dbReference type="ARBA" id="ARBA00022679"/>
    </source>
</evidence>
<dbReference type="PANTHER" id="PTHR10133">
    <property type="entry name" value="DNA POLYMERASE I"/>
    <property type="match status" value="1"/>
</dbReference>
<keyword evidence="5 16" id="KW-0548">Nucleotidyltransferase</keyword>
<dbReference type="InterPro" id="IPR036279">
    <property type="entry name" value="5-3_exonuclease_C_sf"/>
</dbReference>
<dbReference type="GO" id="GO:0003887">
    <property type="term" value="F:DNA-directed DNA polymerase activity"/>
    <property type="evidence" value="ECO:0007669"/>
    <property type="project" value="UniProtKB-UniRule"/>
</dbReference>
<keyword evidence="10 16" id="KW-0269">Exonuclease</keyword>
<dbReference type="NCBIfam" id="TIGR00593">
    <property type="entry name" value="pola"/>
    <property type="match status" value="1"/>
</dbReference>
<dbReference type="Proteomes" id="UP000199820">
    <property type="component" value="Unassembled WGS sequence"/>
</dbReference>
<dbReference type="InterPro" id="IPR019760">
    <property type="entry name" value="DNA-dir_DNA_pol_A_CS"/>
</dbReference>
<evidence type="ECO:0000256" key="12">
    <source>
        <dbReference type="ARBA" id="ARBA00023125"/>
    </source>
</evidence>
<accession>A0A1I0DZJ7</accession>
<keyword evidence="4 16" id="KW-0808">Transferase</keyword>
<feature type="domain" description="DNA-directed DNA polymerase family A palm" evidence="19">
    <location>
        <begin position="702"/>
        <end position="908"/>
    </location>
</feature>
<dbReference type="InterPro" id="IPR002421">
    <property type="entry name" value="5-3_exonuclease"/>
</dbReference>
<evidence type="ECO:0000256" key="10">
    <source>
        <dbReference type="ARBA" id="ARBA00022839"/>
    </source>
</evidence>
<dbReference type="SUPFAM" id="SSF56672">
    <property type="entry name" value="DNA/RNA polymerases"/>
    <property type="match status" value="1"/>
</dbReference>
<feature type="compositionally biased region" description="Basic and acidic residues" evidence="17">
    <location>
        <begin position="374"/>
        <end position="385"/>
    </location>
</feature>
<dbReference type="InterPro" id="IPR043502">
    <property type="entry name" value="DNA/RNA_pol_sf"/>
</dbReference>
<evidence type="ECO:0000313" key="20">
    <source>
        <dbReference type="EMBL" id="SET38011.1"/>
    </source>
</evidence>
<dbReference type="FunFam" id="1.10.150.20:FF:000003">
    <property type="entry name" value="DNA polymerase I"/>
    <property type="match status" value="1"/>
</dbReference>
<evidence type="ECO:0000256" key="9">
    <source>
        <dbReference type="ARBA" id="ARBA00022801"/>
    </source>
</evidence>
<dbReference type="OrthoDB" id="9806424at2"/>
<feature type="domain" description="5'-3' exonuclease" evidence="18">
    <location>
        <begin position="2"/>
        <end position="263"/>
    </location>
</feature>
<dbReference type="Pfam" id="PF01367">
    <property type="entry name" value="5_3_exonuc"/>
    <property type="match status" value="1"/>
</dbReference>
<dbReference type="CDD" id="cd08637">
    <property type="entry name" value="DNA_pol_A_pol_I_C"/>
    <property type="match status" value="1"/>
</dbReference>
<dbReference type="InterPro" id="IPR002298">
    <property type="entry name" value="DNA_polymerase_A"/>
</dbReference>
<proteinExistence type="inferred from homology"/>
<dbReference type="Gene3D" id="3.30.70.370">
    <property type="match status" value="1"/>
</dbReference>
<dbReference type="AlphaFoldDB" id="A0A1I0DZJ7"/>
<keyword evidence="21" id="KW-1185">Reference proteome</keyword>
<evidence type="ECO:0000256" key="13">
    <source>
        <dbReference type="ARBA" id="ARBA00023204"/>
    </source>
</evidence>
<dbReference type="Pfam" id="PF02739">
    <property type="entry name" value="5_3_exonuc_N"/>
    <property type="match status" value="1"/>
</dbReference>
<dbReference type="eggNOG" id="COG0258">
    <property type="taxonomic scope" value="Bacteria"/>
</dbReference>
<evidence type="ECO:0000256" key="1">
    <source>
        <dbReference type="ARBA" id="ARBA00007705"/>
    </source>
</evidence>
<dbReference type="SUPFAM" id="SSF88723">
    <property type="entry name" value="PIN domain-like"/>
    <property type="match status" value="1"/>
</dbReference>
<evidence type="ECO:0000256" key="3">
    <source>
        <dbReference type="ARBA" id="ARBA00020311"/>
    </source>
</evidence>
<evidence type="ECO:0000256" key="16">
    <source>
        <dbReference type="RuleBase" id="RU004460"/>
    </source>
</evidence>
<sequence>MDKILLIDGHSIMNRAFYGVPELTNSKGLHTNAVYGFLNIMLKVIEEEQADHLAVAFDLSAPTFRHKMFSEYKGTRKPMPEELREQIPVIKDVLKAMNIPILSMEGFEADDILGTVAKRMQAEGKEVSILSGDRDLLQLSDEHIKICLPKTVKRVTEVHYYYPEDVKREYGIAPIEVIDLKALMGDSSDNIPGVPSVGEKTATAIISAYHTIEEAYEHVDELKPPRAQKALREHWDMAVMSKQLATINIHVEIPFSFEDAHVGNMFSPEGYQWMKDLEFRALAQRFAGADAGETEPSVTFTAVTERKKADDLFAKAKKASSAGIQLEIADGQILACGLAFGLEEAFVLVAEQEKQEEETCTQLEMFPELSGRNADPDKPASDGRDNALNARYLAEKAEELFRVHPKLTVMDLKGQLPFLKNTDRTVVDGGRNDGGNRAVMDAGIAGYLLNPLKDTYGYDDIARDYLGMTIPAKEELLGKCTLAQALSGIAETGRKSKKESDGDTAPEELRKKAFEVIGYDAYIAWKSREVLEDKMRETGMLDLFYDIEMPTVYTLYHMEEEGIIVLPEELKAYAAKLQVRIDELEKEIYAETGREFNINSPKQLGEILFGEMNLPGGKKTKTGYSTAAAVLDKLAPDYPFVQKVLDYRQYTKLKSTYAEGLQQYIREDGRIHGTFNQTITATGRISSTEPNLQNIPVRMELGRELRKLFVPQEGCIFTDADYSQIELRVLAGMSGDENLIAAYRDAEDIHAITASQVFHVPLSEVTPELRRNAKAVNFGIVYGISNFGLSNNLSISRQEAAGYIERYFEAYPGVKQFIDRLVSDAKEKHYSETLFGRRRPIPELESGNFMQRQFGERVAMNAPIQGTAADIIKIAMIRVDRRLRREGLKSRLVLQIHDELLIETRKDEAEAVRNILSEEMKHAADLPVSLEISMSEGQSWFETK</sequence>
<comment type="subunit">
    <text evidence="16">Single-chain monomer with multiple functions.</text>
</comment>
<keyword evidence="6 16" id="KW-0235">DNA replication</keyword>
<dbReference type="InterPro" id="IPR020046">
    <property type="entry name" value="5-3_exonucl_a-hlix_arch_N"/>
</dbReference>
<keyword evidence="13 16" id="KW-0234">DNA repair</keyword>
<dbReference type="Gene3D" id="1.20.1060.10">
    <property type="entry name" value="Taq DNA Polymerase, Chain T, domain 4"/>
    <property type="match status" value="1"/>
</dbReference>
<dbReference type="InterPro" id="IPR036397">
    <property type="entry name" value="RNaseH_sf"/>
</dbReference>
<comment type="function">
    <text evidence="16">In addition to polymerase activity, this DNA polymerase exhibits 5'-3' exonuclease activity.</text>
</comment>
<dbReference type="PANTHER" id="PTHR10133:SF27">
    <property type="entry name" value="DNA POLYMERASE NU"/>
    <property type="match status" value="1"/>
</dbReference>
<dbReference type="GO" id="GO:0006261">
    <property type="term" value="P:DNA-templated DNA replication"/>
    <property type="evidence" value="ECO:0007669"/>
    <property type="project" value="UniProtKB-UniRule"/>
</dbReference>
<dbReference type="eggNOG" id="COG0749">
    <property type="taxonomic scope" value="Bacteria"/>
</dbReference>
<dbReference type="EMBL" id="FOIL01000015">
    <property type="protein sequence ID" value="SET38011.1"/>
    <property type="molecule type" value="Genomic_DNA"/>
</dbReference>
<dbReference type="FunFam" id="1.20.1060.10:FF:000001">
    <property type="entry name" value="DNA polymerase I"/>
    <property type="match status" value="1"/>
</dbReference>
<dbReference type="InterPro" id="IPR001098">
    <property type="entry name" value="DNA-dir_DNA_pol_A_palm_dom"/>
</dbReference>
<evidence type="ECO:0000256" key="11">
    <source>
        <dbReference type="ARBA" id="ARBA00022932"/>
    </source>
</evidence>
<evidence type="ECO:0000256" key="7">
    <source>
        <dbReference type="ARBA" id="ARBA00022722"/>
    </source>
</evidence>
<keyword evidence="8 16" id="KW-0227">DNA damage</keyword>
<dbReference type="Gene3D" id="3.30.420.10">
    <property type="entry name" value="Ribonuclease H-like superfamily/Ribonuclease H"/>
    <property type="match status" value="1"/>
</dbReference>
<name>A0A1I0DZJ7_9FIRM</name>
<dbReference type="GO" id="GO:0008409">
    <property type="term" value="F:5'-3' exonuclease activity"/>
    <property type="evidence" value="ECO:0007669"/>
    <property type="project" value="UniProtKB-UniRule"/>
</dbReference>
<dbReference type="PRINTS" id="PR00868">
    <property type="entry name" value="DNAPOLI"/>
</dbReference>
<dbReference type="Gene3D" id="3.40.50.1010">
    <property type="entry name" value="5'-nuclease"/>
    <property type="match status" value="1"/>
</dbReference>
<dbReference type="GO" id="GO:0006302">
    <property type="term" value="P:double-strand break repair"/>
    <property type="evidence" value="ECO:0007669"/>
    <property type="project" value="TreeGrafter"/>
</dbReference>
<dbReference type="PROSITE" id="PS00447">
    <property type="entry name" value="DNA_POLYMERASE_A"/>
    <property type="match status" value="1"/>
</dbReference>
<dbReference type="FunFam" id="3.40.50.1010:FF:000001">
    <property type="entry name" value="DNA polymerase I"/>
    <property type="match status" value="1"/>
</dbReference>
<comment type="catalytic activity">
    <reaction evidence="14 16">
        <text>DNA(n) + a 2'-deoxyribonucleoside 5'-triphosphate = DNA(n+1) + diphosphate</text>
        <dbReference type="Rhea" id="RHEA:22508"/>
        <dbReference type="Rhea" id="RHEA-COMP:17339"/>
        <dbReference type="Rhea" id="RHEA-COMP:17340"/>
        <dbReference type="ChEBI" id="CHEBI:33019"/>
        <dbReference type="ChEBI" id="CHEBI:61560"/>
        <dbReference type="ChEBI" id="CHEBI:173112"/>
        <dbReference type="EC" id="2.7.7.7"/>
    </reaction>
</comment>
<dbReference type="NCBIfam" id="NF004397">
    <property type="entry name" value="PRK05755.1"/>
    <property type="match status" value="1"/>
</dbReference>
<evidence type="ECO:0000256" key="17">
    <source>
        <dbReference type="SAM" id="MobiDB-lite"/>
    </source>
</evidence>
<organism evidence="20 21">
    <name type="scientific">[Clostridium] aminophilum</name>
    <dbReference type="NCBI Taxonomy" id="1526"/>
    <lineage>
        <taxon>Bacteria</taxon>
        <taxon>Bacillati</taxon>
        <taxon>Bacillota</taxon>
        <taxon>Clostridia</taxon>
        <taxon>Lachnospirales</taxon>
        <taxon>Lachnospiraceae</taxon>
    </lineage>
</organism>
<keyword evidence="11 16" id="KW-0239">DNA-directed DNA polymerase</keyword>
<evidence type="ECO:0000256" key="15">
    <source>
        <dbReference type="NCBIfam" id="TIGR00593"/>
    </source>
</evidence>
<dbReference type="InterPro" id="IPR029060">
    <property type="entry name" value="PIN-like_dom_sf"/>
</dbReference>
<dbReference type="Gene3D" id="1.10.150.20">
    <property type="entry name" value="5' to 3' exonuclease, C-terminal subdomain"/>
    <property type="match status" value="2"/>
</dbReference>
<keyword evidence="9 16" id="KW-0378">Hydrolase</keyword>
<protein>
    <recommendedName>
        <fullName evidence="3 15">DNA polymerase I</fullName>
        <ecNumber evidence="2 15">2.7.7.7</ecNumber>
    </recommendedName>
</protein>
<dbReference type="SMART" id="SM00475">
    <property type="entry name" value="53EXOc"/>
    <property type="match status" value="1"/>
</dbReference>
<gene>
    <name evidence="16" type="primary">polA</name>
    <name evidence="20" type="ORF">SAMN04487771_101544</name>
</gene>
<feature type="region of interest" description="Disordered" evidence="17">
    <location>
        <begin position="366"/>
        <end position="385"/>
    </location>
</feature>
<evidence type="ECO:0000259" key="18">
    <source>
        <dbReference type="SMART" id="SM00475"/>
    </source>
</evidence>
<keyword evidence="7" id="KW-0540">Nuclease</keyword>
<dbReference type="EC" id="2.7.7.7" evidence="2 15"/>
<dbReference type="CDD" id="cd09859">
    <property type="entry name" value="PIN_53EXO"/>
    <property type="match status" value="1"/>
</dbReference>
<dbReference type="SUPFAM" id="SSF47807">
    <property type="entry name" value="5' to 3' exonuclease, C-terminal subdomain"/>
    <property type="match status" value="1"/>
</dbReference>
<dbReference type="InterPro" id="IPR020045">
    <property type="entry name" value="DNA_polI_H3TH"/>
</dbReference>
<reference evidence="20 21" key="1">
    <citation type="submission" date="2016-10" db="EMBL/GenBank/DDBJ databases">
        <authorList>
            <person name="de Groot N.N."/>
        </authorList>
    </citation>
    <scope>NUCLEOTIDE SEQUENCE [LARGE SCALE GENOMIC DNA]</scope>
    <source>
        <strain evidence="20 21">KH1P1</strain>
    </source>
</reference>
<dbReference type="FunFam" id="1.10.150.20:FF:000002">
    <property type="entry name" value="DNA polymerase I"/>
    <property type="match status" value="1"/>
</dbReference>
<dbReference type="InterPro" id="IPR012337">
    <property type="entry name" value="RNaseH-like_sf"/>
</dbReference>
<dbReference type="SMART" id="SM00279">
    <property type="entry name" value="HhH2"/>
    <property type="match status" value="1"/>
</dbReference>
<dbReference type="GO" id="GO:0003677">
    <property type="term" value="F:DNA binding"/>
    <property type="evidence" value="ECO:0007669"/>
    <property type="project" value="UniProtKB-UniRule"/>
</dbReference>
<dbReference type="SMART" id="SM00482">
    <property type="entry name" value="POLAc"/>
    <property type="match status" value="1"/>
</dbReference>
<evidence type="ECO:0000259" key="19">
    <source>
        <dbReference type="SMART" id="SM00482"/>
    </source>
</evidence>
<keyword evidence="12 16" id="KW-0238">DNA-binding</keyword>
<dbReference type="STRING" id="1526.SAMN02910262_01539"/>
<dbReference type="InterPro" id="IPR018320">
    <property type="entry name" value="DNA_polymerase_1"/>
</dbReference>
<evidence type="ECO:0000256" key="2">
    <source>
        <dbReference type="ARBA" id="ARBA00012417"/>
    </source>
</evidence>
<evidence type="ECO:0000256" key="5">
    <source>
        <dbReference type="ARBA" id="ARBA00022695"/>
    </source>
</evidence>
<evidence type="ECO:0000256" key="6">
    <source>
        <dbReference type="ARBA" id="ARBA00022705"/>
    </source>
</evidence>
<evidence type="ECO:0000256" key="14">
    <source>
        <dbReference type="ARBA" id="ARBA00049244"/>
    </source>
</evidence>
<comment type="similarity">
    <text evidence="1 16">Belongs to the DNA polymerase type-A family.</text>
</comment>
<evidence type="ECO:0000256" key="8">
    <source>
        <dbReference type="ARBA" id="ARBA00022763"/>
    </source>
</evidence>